<accession>A0A292PVH9</accession>
<gene>
    <name evidence="3" type="ORF">GSTUAT00005434001</name>
</gene>
<feature type="transmembrane region" description="Helical" evidence="2">
    <location>
        <begin position="129"/>
        <end position="147"/>
    </location>
</feature>
<keyword evidence="2" id="KW-0812">Transmembrane</keyword>
<keyword evidence="2" id="KW-0472">Membrane</keyword>
<evidence type="ECO:0000313" key="4">
    <source>
        <dbReference type="Proteomes" id="UP001412239"/>
    </source>
</evidence>
<keyword evidence="2" id="KW-1133">Transmembrane helix</keyword>
<evidence type="ECO:0000256" key="2">
    <source>
        <dbReference type="SAM" id="Phobius"/>
    </source>
</evidence>
<name>A0A292PVH9_9PEZI</name>
<proteinExistence type="predicted"/>
<dbReference type="Proteomes" id="UP001412239">
    <property type="component" value="Unassembled WGS sequence"/>
</dbReference>
<evidence type="ECO:0000313" key="3">
    <source>
        <dbReference type="EMBL" id="CUS10467.1"/>
    </source>
</evidence>
<feature type="transmembrane region" description="Helical" evidence="2">
    <location>
        <begin position="241"/>
        <end position="261"/>
    </location>
</feature>
<feature type="compositionally biased region" description="Pro residues" evidence="1">
    <location>
        <begin position="69"/>
        <end position="79"/>
    </location>
</feature>
<feature type="transmembrane region" description="Helical" evidence="2">
    <location>
        <begin position="201"/>
        <end position="221"/>
    </location>
</feature>
<sequence>MERHIKATLMYTFSRTEEGQEEQLAALVAISVLAGVLVLCFNYSVELLIALLVVEHPVVGLPTSSLPSPSSPLVPPIPPRCRSQRSRRDRELGGGEEIQPLIPRSEKVFVTDSIVGTIRHLRRIGGRTAPWRGFIGAMALALLDGMVGDFVVPKLQSWIGSEVAGRVLGGTLSLIAVSRLSLTILHIQISHPQPATWLTRYANTSGTSVLATVPSVTLNGLLTLTTLELPFLTYPPRYSSLPYILTPVSALFLVIPSYLALTRVRASLLAPHVDPIIPVRRVEGGVSFWKALAGAPYARLAWFAIKGLPVWLTVNGVLHGVVAAAYVWVYGAEGWIQGVAVFGMICLTVRFGL</sequence>
<dbReference type="EMBL" id="LN891047">
    <property type="protein sequence ID" value="CUS10467.1"/>
    <property type="molecule type" value="Genomic_DNA"/>
</dbReference>
<feature type="transmembrane region" description="Helical" evidence="2">
    <location>
        <begin position="308"/>
        <end position="329"/>
    </location>
</feature>
<protein>
    <submittedName>
        <fullName evidence="3">Uncharacterized protein</fullName>
    </submittedName>
</protein>
<feature type="region of interest" description="Disordered" evidence="1">
    <location>
        <begin position="63"/>
        <end position="96"/>
    </location>
</feature>
<keyword evidence="4" id="KW-1185">Reference proteome</keyword>
<organism evidence="3 4">
    <name type="scientific">Tuber aestivum</name>
    <name type="common">summer truffle</name>
    <dbReference type="NCBI Taxonomy" id="59557"/>
    <lineage>
        <taxon>Eukaryota</taxon>
        <taxon>Fungi</taxon>
        <taxon>Dikarya</taxon>
        <taxon>Ascomycota</taxon>
        <taxon>Pezizomycotina</taxon>
        <taxon>Pezizomycetes</taxon>
        <taxon>Pezizales</taxon>
        <taxon>Tuberaceae</taxon>
        <taxon>Tuber</taxon>
    </lineage>
</organism>
<dbReference type="AlphaFoldDB" id="A0A292PVH9"/>
<feature type="transmembrane region" description="Helical" evidence="2">
    <location>
        <begin position="167"/>
        <end position="189"/>
    </location>
</feature>
<reference evidence="3" key="1">
    <citation type="submission" date="2015-10" db="EMBL/GenBank/DDBJ databases">
        <authorList>
            <person name="Regsiter A."/>
            <person name="william w."/>
        </authorList>
    </citation>
    <scope>NUCLEOTIDE SEQUENCE</scope>
    <source>
        <strain evidence="3">Montdore</strain>
    </source>
</reference>
<evidence type="ECO:0000256" key="1">
    <source>
        <dbReference type="SAM" id="MobiDB-lite"/>
    </source>
</evidence>
<feature type="transmembrane region" description="Helical" evidence="2">
    <location>
        <begin position="24"/>
        <end position="45"/>
    </location>
</feature>
<feature type="transmembrane region" description="Helical" evidence="2">
    <location>
        <begin position="335"/>
        <end position="352"/>
    </location>
</feature>